<protein>
    <submittedName>
        <fullName evidence="2">Uncharacterized protein</fullName>
    </submittedName>
</protein>
<dbReference type="Proteomes" id="UP000176944">
    <property type="component" value="Chromosome"/>
</dbReference>
<dbReference type="EMBL" id="CP017708">
    <property type="protein sequence ID" value="WAN68683.1"/>
    <property type="molecule type" value="Genomic_DNA"/>
</dbReference>
<accession>A0A9Q9SS96</accession>
<reference evidence="2" key="1">
    <citation type="journal article" date="2017" name="Proc. Natl. Acad. Sci. U.S.A.">
        <title>Comparative genomics uncovers the prolific and distinctive metabolic potential of the cyanobacterial genus Moorea.</title>
        <authorList>
            <person name="Leao T."/>
            <person name="Castelao G."/>
            <person name="Korobeynikov A."/>
            <person name="Monroe E.A."/>
            <person name="Podell S."/>
            <person name="Glukhov E."/>
            <person name="Allen E.E."/>
            <person name="Gerwick W.H."/>
            <person name="Gerwick L."/>
        </authorList>
    </citation>
    <scope>NUCLEOTIDE SEQUENCE</scope>
    <source>
        <strain evidence="2">JHB</strain>
    </source>
</reference>
<proteinExistence type="predicted"/>
<reference evidence="2" key="2">
    <citation type="submission" date="2022-10" db="EMBL/GenBank/DDBJ databases">
        <authorList>
            <person name="Ngo T.-E."/>
        </authorList>
    </citation>
    <scope>NUCLEOTIDE SEQUENCE</scope>
    <source>
        <strain evidence="2">JHB</strain>
    </source>
</reference>
<organism evidence="2">
    <name type="scientific">Moorena producens (strain JHB)</name>
    <dbReference type="NCBI Taxonomy" id="1454205"/>
    <lineage>
        <taxon>Bacteria</taxon>
        <taxon>Bacillati</taxon>
        <taxon>Cyanobacteriota</taxon>
        <taxon>Cyanophyceae</taxon>
        <taxon>Coleofasciculales</taxon>
        <taxon>Coleofasciculaceae</taxon>
        <taxon>Moorena</taxon>
    </lineage>
</organism>
<gene>
    <name evidence="2" type="ORF">BJP36_40670</name>
</gene>
<evidence type="ECO:0000256" key="1">
    <source>
        <dbReference type="SAM" id="MobiDB-lite"/>
    </source>
</evidence>
<evidence type="ECO:0000313" key="2">
    <source>
        <dbReference type="EMBL" id="WAN68683.1"/>
    </source>
</evidence>
<sequence>MGETTAVAHGGDPQDRTASPRPRCLPKTALPPQDRNGAFDP</sequence>
<dbReference type="AlphaFoldDB" id="A0A9Q9SS96"/>
<name>A0A9Q9SS96_MOOP1</name>
<feature type="region of interest" description="Disordered" evidence="1">
    <location>
        <begin position="1"/>
        <end position="41"/>
    </location>
</feature>